<dbReference type="GeneID" id="42856495"/>
<keyword evidence="2" id="KW-1185">Reference proteome</keyword>
<dbReference type="EMBL" id="JXXK01000008">
    <property type="protein sequence ID" value="KJF40276.1"/>
    <property type="molecule type" value="Genomic_DNA"/>
</dbReference>
<comment type="caution">
    <text evidence="1">The sequence shown here is derived from an EMBL/GenBank/DDBJ whole genome shotgun (WGS) entry which is preliminary data.</text>
</comment>
<name>A0A0D8J168_9FIRM</name>
<dbReference type="AlphaFoldDB" id="A0A0D8J168"/>
<dbReference type="RefSeq" id="WP_050005127.1">
    <property type="nucleotide sequence ID" value="NZ_CAOJUJ010000040.1"/>
</dbReference>
<protein>
    <submittedName>
        <fullName evidence="1">Uncharacterized protein</fullName>
    </submittedName>
</protein>
<reference evidence="1" key="1">
    <citation type="submission" date="2015-02" db="EMBL/GenBank/DDBJ databases">
        <title>A novel member of the family Ruminococcaceae isolated from human feces.</title>
        <authorList>
            <person name="Shkoporov A.N."/>
            <person name="Chaplin A.V."/>
            <person name="Motuzova O.V."/>
            <person name="Kafarskaia L.I."/>
            <person name="Khokhlova E.V."/>
            <person name="Efimov B.A."/>
        </authorList>
    </citation>
    <scope>NUCLEOTIDE SEQUENCE [LARGE SCALE GENOMIC DNA]</scope>
    <source>
        <strain evidence="1">585-1</strain>
    </source>
</reference>
<dbReference type="Proteomes" id="UP000032483">
    <property type="component" value="Unassembled WGS sequence"/>
</dbReference>
<organism evidence="1 2">
    <name type="scientific">Ruthenibacterium lactatiformans</name>
    <dbReference type="NCBI Taxonomy" id="1550024"/>
    <lineage>
        <taxon>Bacteria</taxon>
        <taxon>Bacillati</taxon>
        <taxon>Bacillota</taxon>
        <taxon>Clostridia</taxon>
        <taxon>Eubacteriales</taxon>
        <taxon>Oscillospiraceae</taxon>
        <taxon>Ruthenibacterium</taxon>
    </lineage>
</organism>
<sequence length="164" mass="17888">MKKPSSRTMTYLCLALLLVLAGIFYLVNRNTGVQASDDPLSVGMVERWNAALPAGFSKESAEHIADGRGYSFAKLTYEKDVADILAKWETPAADMQARFDAVIDAQLADASTTQADAALIEAARPTLDESWVCFSLQSEDDPNDVILLAYQSATHVMIVAEQQK</sequence>
<gene>
    <name evidence="1" type="ORF">TQ39_07740</name>
</gene>
<evidence type="ECO:0000313" key="2">
    <source>
        <dbReference type="Proteomes" id="UP000032483"/>
    </source>
</evidence>
<accession>A0A0D8J168</accession>
<proteinExistence type="predicted"/>
<evidence type="ECO:0000313" key="1">
    <source>
        <dbReference type="EMBL" id="KJF40276.1"/>
    </source>
</evidence>